<dbReference type="STRING" id="682795.AciX8_2928"/>
<evidence type="ECO:0000313" key="4">
    <source>
        <dbReference type="EMBL" id="AEU37231.1"/>
    </source>
</evidence>
<name>G8NQK5_GRAMM</name>
<dbReference type="CDD" id="cd00156">
    <property type="entry name" value="REC"/>
    <property type="match status" value="1"/>
</dbReference>
<gene>
    <name evidence="4" type="ordered locus">AciX8_2928</name>
</gene>
<keyword evidence="1 2" id="KW-0597">Phosphoprotein</keyword>
<feature type="modified residue" description="4-aspartylphosphate" evidence="2">
    <location>
        <position position="79"/>
    </location>
</feature>
<dbReference type="SMART" id="SM00448">
    <property type="entry name" value="REC"/>
    <property type="match status" value="1"/>
</dbReference>
<dbReference type="SUPFAM" id="SSF52172">
    <property type="entry name" value="CheY-like"/>
    <property type="match status" value="1"/>
</dbReference>
<evidence type="ECO:0000259" key="3">
    <source>
        <dbReference type="PROSITE" id="PS50110"/>
    </source>
</evidence>
<proteinExistence type="predicted"/>
<evidence type="ECO:0000256" key="1">
    <source>
        <dbReference type="ARBA" id="ARBA00022553"/>
    </source>
</evidence>
<keyword evidence="5" id="KW-1185">Reference proteome</keyword>
<evidence type="ECO:0000313" key="5">
    <source>
        <dbReference type="Proteomes" id="UP000007113"/>
    </source>
</evidence>
<feature type="domain" description="Response regulatory" evidence="3">
    <location>
        <begin position="30"/>
        <end position="146"/>
    </location>
</feature>
<dbReference type="Pfam" id="PF00072">
    <property type="entry name" value="Response_reg"/>
    <property type="match status" value="1"/>
</dbReference>
<dbReference type="RefSeq" id="WP_014266108.1">
    <property type="nucleotide sequence ID" value="NC_016631.1"/>
</dbReference>
<dbReference type="InterPro" id="IPR050595">
    <property type="entry name" value="Bact_response_regulator"/>
</dbReference>
<reference evidence="4 5" key="1">
    <citation type="submission" date="2011-11" db="EMBL/GenBank/DDBJ databases">
        <title>Complete sequence of Granulicella mallensis MP5ACTX8.</title>
        <authorList>
            <consortium name="US DOE Joint Genome Institute"/>
            <person name="Lucas S."/>
            <person name="Copeland A."/>
            <person name="Lapidus A."/>
            <person name="Cheng J.-F."/>
            <person name="Goodwin L."/>
            <person name="Pitluck S."/>
            <person name="Peters L."/>
            <person name="Lu M."/>
            <person name="Detter J.C."/>
            <person name="Han C."/>
            <person name="Tapia R."/>
            <person name="Land M."/>
            <person name="Hauser L."/>
            <person name="Kyrpides N."/>
            <person name="Ivanova N."/>
            <person name="Mikhailova N."/>
            <person name="Pagani I."/>
            <person name="Rawat S."/>
            <person name="Mannisto M."/>
            <person name="Haggblom M."/>
            <person name="Woyke T."/>
        </authorList>
    </citation>
    <scope>NUCLEOTIDE SEQUENCE [LARGE SCALE GENOMIC DNA]</scope>
    <source>
        <strain evidence="5">ATCC BAA-1857 / DSM 23137 / MP5ACTX8</strain>
    </source>
</reference>
<dbReference type="Proteomes" id="UP000007113">
    <property type="component" value="Chromosome"/>
</dbReference>
<dbReference type="AlphaFoldDB" id="G8NQK5"/>
<dbReference type="eggNOG" id="COG0745">
    <property type="taxonomic scope" value="Bacteria"/>
</dbReference>
<dbReference type="InterPro" id="IPR001789">
    <property type="entry name" value="Sig_transdc_resp-reg_receiver"/>
</dbReference>
<accession>G8NQK5</accession>
<dbReference type="HOGENOM" id="CLU_000445_69_8_0"/>
<organism evidence="4 5">
    <name type="scientific">Granulicella mallensis (strain ATCC BAA-1857 / DSM 23137 / MP5ACTX8)</name>
    <dbReference type="NCBI Taxonomy" id="682795"/>
    <lineage>
        <taxon>Bacteria</taxon>
        <taxon>Pseudomonadati</taxon>
        <taxon>Acidobacteriota</taxon>
        <taxon>Terriglobia</taxon>
        <taxon>Terriglobales</taxon>
        <taxon>Acidobacteriaceae</taxon>
        <taxon>Granulicella</taxon>
    </lineage>
</organism>
<dbReference type="GO" id="GO:0000160">
    <property type="term" value="P:phosphorelay signal transduction system"/>
    <property type="evidence" value="ECO:0007669"/>
    <property type="project" value="InterPro"/>
</dbReference>
<evidence type="ECO:0000256" key="2">
    <source>
        <dbReference type="PROSITE-ProRule" id="PRU00169"/>
    </source>
</evidence>
<dbReference type="EMBL" id="CP003130">
    <property type="protein sequence ID" value="AEU37231.1"/>
    <property type="molecule type" value="Genomic_DNA"/>
</dbReference>
<dbReference type="KEGG" id="gma:AciX8_2928"/>
<dbReference type="OrthoDB" id="119418at2"/>
<sequence length="167" mass="18328">MAAKSNFQVVPLVEVPKNDADFYTSNRRPVVLIVDDERVIADTLSIILKKNGFATLTVYDGKAALELAKAELPDLLISDVVMPGMSGIELAISLTQNVPECKILLFSGQAATVDLLAKAREMGHNFTTLAKPVHPKDMLRRISECLEASDHIPDLEPPPRQHAYPLQ</sequence>
<protein>
    <submittedName>
        <fullName evidence="4">Response regulator receiver protein</fullName>
    </submittedName>
</protein>
<dbReference type="PROSITE" id="PS50110">
    <property type="entry name" value="RESPONSE_REGULATORY"/>
    <property type="match status" value="1"/>
</dbReference>
<dbReference type="InterPro" id="IPR011006">
    <property type="entry name" value="CheY-like_superfamily"/>
</dbReference>
<dbReference type="PANTHER" id="PTHR44591:SF3">
    <property type="entry name" value="RESPONSE REGULATORY DOMAIN-CONTAINING PROTEIN"/>
    <property type="match status" value="1"/>
</dbReference>
<dbReference type="Gene3D" id="3.40.50.2300">
    <property type="match status" value="1"/>
</dbReference>
<dbReference type="PANTHER" id="PTHR44591">
    <property type="entry name" value="STRESS RESPONSE REGULATOR PROTEIN 1"/>
    <property type="match status" value="1"/>
</dbReference>